<dbReference type="STRING" id="630515.SAMN04489812_1153"/>
<dbReference type="PANTHER" id="PTHR35908:SF1">
    <property type="entry name" value="CONSERVED PROTEIN"/>
    <property type="match status" value="1"/>
</dbReference>
<dbReference type="InterPro" id="IPR041581">
    <property type="entry name" value="Glyoxalase_6"/>
</dbReference>
<proteinExistence type="predicted"/>
<keyword evidence="3" id="KW-1185">Reference proteome</keyword>
<dbReference type="Pfam" id="PF18029">
    <property type="entry name" value="Glyoxalase_6"/>
    <property type="match status" value="2"/>
</dbReference>
<protein>
    <recommendedName>
        <fullName evidence="1">Glyoxalase-like domain-containing protein</fullName>
    </recommendedName>
</protein>
<name>A0A1H1Q6J3_9ACTN</name>
<accession>A0A1H1Q6J3</accession>
<feature type="domain" description="Glyoxalase-like" evidence="1">
    <location>
        <begin position="133"/>
        <end position="234"/>
    </location>
</feature>
<reference evidence="2 3" key="1">
    <citation type="submission" date="2016-10" db="EMBL/GenBank/DDBJ databases">
        <authorList>
            <person name="de Groot N.N."/>
        </authorList>
    </citation>
    <scope>NUCLEOTIDE SEQUENCE [LARGE SCALE GENOMIC DNA]</scope>
    <source>
        <strain evidence="2 3">DSM 21800</strain>
    </source>
</reference>
<dbReference type="RefSeq" id="WP_231920191.1">
    <property type="nucleotide sequence ID" value="NZ_LT629772.1"/>
</dbReference>
<dbReference type="Gene3D" id="3.10.180.10">
    <property type="entry name" value="2,3-Dihydroxybiphenyl 1,2-Dioxygenase, domain 1"/>
    <property type="match status" value="2"/>
</dbReference>
<gene>
    <name evidence="2" type="ORF">SAMN04489812_1153</name>
</gene>
<dbReference type="SUPFAM" id="SSF54593">
    <property type="entry name" value="Glyoxalase/Bleomycin resistance protein/Dihydroxybiphenyl dioxygenase"/>
    <property type="match status" value="1"/>
</dbReference>
<dbReference type="InterPro" id="IPR029068">
    <property type="entry name" value="Glyas_Bleomycin-R_OHBP_Dase"/>
</dbReference>
<sequence>MDDTVSIMVDNQGGQRAFKDLVIDAQDPRRIGDFWAAAIGLSAEFDGDGPDGVLRGTEPEHTIWINQVAEPRTVKQRVHLDVHASGTDPLTALGATVDTEHPGWTVMRDPEGGEFCAFERNASQLTDYRLYELVIDAADPAAISAWWAEQFGLAAQHDPADPWHWIDGGAAGLPWDLVFNPVPEPKRVKNRIHWDVWGDTADYLDAGATLLRRRDDEIGWDVLADPEGNEFCVFTR</sequence>
<dbReference type="Proteomes" id="UP000199103">
    <property type="component" value="Chromosome I"/>
</dbReference>
<dbReference type="PANTHER" id="PTHR35908">
    <property type="entry name" value="HYPOTHETICAL FUSION PROTEIN"/>
    <property type="match status" value="1"/>
</dbReference>
<dbReference type="AlphaFoldDB" id="A0A1H1Q6J3"/>
<evidence type="ECO:0000259" key="1">
    <source>
        <dbReference type="Pfam" id="PF18029"/>
    </source>
</evidence>
<dbReference type="EMBL" id="LT629772">
    <property type="protein sequence ID" value="SDS18923.1"/>
    <property type="molecule type" value="Genomic_DNA"/>
</dbReference>
<feature type="domain" description="Glyoxalase-like" evidence="1">
    <location>
        <begin position="21"/>
        <end position="117"/>
    </location>
</feature>
<evidence type="ECO:0000313" key="2">
    <source>
        <dbReference type="EMBL" id="SDS18923.1"/>
    </source>
</evidence>
<organism evidence="2 3">
    <name type="scientific">Microlunatus soli</name>
    <dbReference type="NCBI Taxonomy" id="630515"/>
    <lineage>
        <taxon>Bacteria</taxon>
        <taxon>Bacillati</taxon>
        <taxon>Actinomycetota</taxon>
        <taxon>Actinomycetes</taxon>
        <taxon>Propionibacteriales</taxon>
        <taxon>Propionibacteriaceae</taxon>
        <taxon>Microlunatus</taxon>
    </lineage>
</organism>
<evidence type="ECO:0000313" key="3">
    <source>
        <dbReference type="Proteomes" id="UP000199103"/>
    </source>
</evidence>